<keyword evidence="5" id="KW-1185">Reference proteome</keyword>
<dbReference type="Pfam" id="PF03061">
    <property type="entry name" value="4HBT"/>
    <property type="match status" value="1"/>
</dbReference>
<evidence type="ECO:0000256" key="2">
    <source>
        <dbReference type="ARBA" id="ARBA00022801"/>
    </source>
</evidence>
<accession>A0A327RH00</accession>
<gene>
    <name evidence="4" type="ORF">LY08_01154</name>
</gene>
<protein>
    <submittedName>
        <fullName evidence="4">Uncharacterized protein (TIGR00369 family)</fullName>
    </submittedName>
</protein>
<dbReference type="CDD" id="cd03443">
    <property type="entry name" value="PaaI_thioesterase"/>
    <property type="match status" value="1"/>
</dbReference>
<dbReference type="RefSeq" id="WP_111659489.1">
    <property type="nucleotide sequence ID" value="NZ_QLLO01000003.1"/>
</dbReference>
<sequence>MNYSKAQLLETANKASKNTLMETLEIEMIDYGEDFLVAKMPVTPRVHQPDGVLHGGATAALAESVGSFASHIFLDADKLMIRGLEITANHLKSVSSGFIYAKATFIHKGRTTQLLDIRVTDEQDNLISVCKLSTISLPKKK</sequence>
<dbReference type="PANTHER" id="PTHR43240">
    <property type="entry name" value="1,4-DIHYDROXY-2-NAPHTHOYL-COA THIOESTERASE 1"/>
    <property type="match status" value="1"/>
</dbReference>
<comment type="caution">
    <text evidence="4">The sequence shown here is derived from an EMBL/GenBank/DDBJ whole genome shotgun (WGS) entry which is preliminary data.</text>
</comment>
<evidence type="ECO:0000313" key="4">
    <source>
        <dbReference type="EMBL" id="RAJ16296.1"/>
    </source>
</evidence>
<dbReference type="Proteomes" id="UP000248703">
    <property type="component" value="Unassembled WGS sequence"/>
</dbReference>
<dbReference type="InterPro" id="IPR003736">
    <property type="entry name" value="PAAI_dom"/>
</dbReference>
<evidence type="ECO:0000313" key="5">
    <source>
        <dbReference type="Proteomes" id="UP000248703"/>
    </source>
</evidence>
<dbReference type="InterPro" id="IPR029069">
    <property type="entry name" value="HotDog_dom_sf"/>
</dbReference>
<feature type="domain" description="Thioesterase" evidence="3">
    <location>
        <begin position="51"/>
        <end position="127"/>
    </location>
</feature>
<evidence type="ECO:0000256" key="1">
    <source>
        <dbReference type="ARBA" id="ARBA00008324"/>
    </source>
</evidence>
<keyword evidence="2" id="KW-0378">Hydrolase</keyword>
<dbReference type="GO" id="GO:0061522">
    <property type="term" value="F:1,4-dihydroxy-2-naphthoyl-CoA thioesterase activity"/>
    <property type="evidence" value="ECO:0007669"/>
    <property type="project" value="TreeGrafter"/>
</dbReference>
<reference evidence="4 5" key="1">
    <citation type="submission" date="2018-06" db="EMBL/GenBank/DDBJ databases">
        <title>Genomic Encyclopedia of Archaeal and Bacterial Type Strains, Phase II (KMG-II): from individual species to whole genera.</title>
        <authorList>
            <person name="Goeker M."/>
        </authorList>
    </citation>
    <scope>NUCLEOTIDE SEQUENCE [LARGE SCALE GENOMIC DNA]</scope>
    <source>
        <strain evidence="4 5">DSM 24464</strain>
    </source>
</reference>
<dbReference type="EMBL" id="QLLO01000003">
    <property type="protein sequence ID" value="RAJ16296.1"/>
    <property type="molecule type" value="Genomic_DNA"/>
</dbReference>
<dbReference type="NCBIfam" id="TIGR00369">
    <property type="entry name" value="unchar_dom_1"/>
    <property type="match status" value="1"/>
</dbReference>
<organism evidence="4 5">
    <name type="scientific">Olleya aquimaris</name>
    <dbReference type="NCBI Taxonomy" id="639310"/>
    <lineage>
        <taxon>Bacteria</taxon>
        <taxon>Pseudomonadati</taxon>
        <taxon>Bacteroidota</taxon>
        <taxon>Flavobacteriia</taxon>
        <taxon>Flavobacteriales</taxon>
        <taxon>Flavobacteriaceae</taxon>
    </lineage>
</organism>
<proteinExistence type="inferred from homology"/>
<name>A0A327RH00_9FLAO</name>
<evidence type="ECO:0000259" key="3">
    <source>
        <dbReference type="Pfam" id="PF03061"/>
    </source>
</evidence>
<dbReference type="InterPro" id="IPR006683">
    <property type="entry name" value="Thioestr_dom"/>
</dbReference>
<dbReference type="SUPFAM" id="SSF54637">
    <property type="entry name" value="Thioesterase/thiol ester dehydrase-isomerase"/>
    <property type="match status" value="1"/>
</dbReference>
<dbReference type="AlphaFoldDB" id="A0A327RH00"/>
<dbReference type="GO" id="GO:0005829">
    <property type="term" value="C:cytosol"/>
    <property type="evidence" value="ECO:0007669"/>
    <property type="project" value="TreeGrafter"/>
</dbReference>
<comment type="similarity">
    <text evidence="1">Belongs to the thioesterase PaaI family.</text>
</comment>
<dbReference type="Gene3D" id="3.10.129.10">
    <property type="entry name" value="Hotdog Thioesterase"/>
    <property type="match status" value="1"/>
</dbReference>
<dbReference type="PANTHER" id="PTHR43240:SF5">
    <property type="entry name" value="1,4-DIHYDROXY-2-NAPHTHOYL-COA THIOESTERASE 1"/>
    <property type="match status" value="1"/>
</dbReference>
<dbReference type="OrthoDB" id="9798208at2"/>